<dbReference type="InterPro" id="IPR036291">
    <property type="entry name" value="NAD(P)-bd_dom_sf"/>
</dbReference>
<dbReference type="SUPFAM" id="SSF51735">
    <property type="entry name" value="NAD(P)-binding Rossmann-fold domains"/>
    <property type="match status" value="1"/>
</dbReference>
<evidence type="ECO:0000259" key="3">
    <source>
        <dbReference type="SMART" id="SM00829"/>
    </source>
</evidence>
<proteinExistence type="predicted"/>
<name>A0ABD1NVZ8_9LAMI</name>
<evidence type="ECO:0000256" key="1">
    <source>
        <dbReference type="ARBA" id="ARBA00022857"/>
    </source>
</evidence>
<evidence type="ECO:0000313" key="5">
    <source>
        <dbReference type="Proteomes" id="UP001604277"/>
    </source>
</evidence>
<dbReference type="EMBL" id="JBFOLJ010000096">
    <property type="protein sequence ID" value="KAL2455792.1"/>
    <property type="molecule type" value="Genomic_DNA"/>
</dbReference>
<dbReference type="PANTHER" id="PTHR48106:SF8">
    <property type="entry name" value="OS02G0805600 PROTEIN"/>
    <property type="match status" value="1"/>
</dbReference>
<dbReference type="Proteomes" id="UP001604277">
    <property type="component" value="Unassembled WGS sequence"/>
</dbReference>
<dbReference type="PANTHER" id="PTHR48106">
    <property type="entry name" value="QUINONE OXIDOREDUCTASE PIG3-RELATED"/>
    <property type="match status" value="1"/>
</dbReference>
<accession>A0ABD1NVZ8</accession>
<evidence type="ECO:0000256" key="2">
    <source>
        <dbReference type="ARBA" id="ARBA00023002"/>
    </source>
</evidence>
<dbReference type="Gene3D" id="3.90.180.10">
    <property type="entry name" value="Medium-chain alcohol dehydrogenases, catalytic domain"/>
    <property type="match status" value="2"/>
</dbReference>
<feature type="domain" description="Enoyl reductase (ER)" evidence="3">
    <location>
        <begin position="10"/>
        <end position="235"/>
    </location>
</feature>
<gene>
    <name evidence="4" type="ORF">Fot_57277</name>
</gene>
<dbReference type="InterPro" id="IPR020843">
    <property type="entry name" value="ER"/>
</dbReference>
<dbReference type="Pfam" id="PF13602">
    <property type="entry name" value="ADH_zinc_N_2"/>
    <property type="match status" value="1"/>
</dbReference>
<sequence>MKGVVIRENGGPGVMKLQQLERPQVKNNEVLIKVAATSINRFDLRQRRGWLPKLKKGESAYPGIECSGEIIAVGAGVTQWKVGDQVCALVNRGGYAEEVVVPSGQLLSVPRSVSLEDAASLPVVACSVWLALFQIGKLSAGQTLLVRDGCSDFGIFAIQIAKYKGAKVLVIGVVDIQMTNWEEKELTVNRVKRYVWPAIEKGQIKPVIYKNFPLSEAANAHKLMENGKFIGKILLLPDSFMS</sequence>
<dbReference type="GO" id="GO:0016491">
    <property type="term" value="F:oxidoreductase activity"/>
    <property type="evidence" value="ECO:0007669"/>
    <property type="project" value="UniProtKB-KW"/>
</dbReference>
<keyword evidence="5" id="KW-1185">Reference proteome</keyword>
<organism evidence="4 5">
    <name type="scientific">Forsythia ovata</name>
    <dbReference type="NCBI Taxonomy" id="205694"/>
    <lineage>
        <taxon>Eukaryota</taxon>
        <taxon>Viridiplantae</taxon>
        <taxon>Streptophyta</taxon>
        <taxon>Embryophyta</taxon>
        <taxon>Tracheophyta</taxon>
        <taxon>Spermatophyta</taxon>
        <taxon>Magnoliopsida</taxon>
        <taxon>eudicotyledons</taxon>
        <taxon>Gunneridae</taxon>
        <taxon>Pentapetalae</taxon>
        <taxon>asterids</taxon>
        <taxon>lamiids</taxon>
        <taxon>Lamiales</taxon>
        <taxon>Oleaceae</taxon>
        <taxon>Forsythieae</taxon>
        <taxon>Forsythia</taxon>
    </lineage>
</organism>
<comment type="caution">
    <text evidence="4">The sequence shown here is derived from an EMBL/GenBank/DDBJ whole genome shotgun (WGS) entry which is preliminary data.</text>
</comment>
<dbReference type="SUPFAM" id="SSF50129">
    <property type="entry name" value="GroES-like"/>
    <property type="match status" value="1"/>
</dbReference>
<dbReference type="SMART" id="SM00829">
    <property type="entry name" value="PKS_ER"/>
    <property type="match status" value="1"/>
</dbReference>
<dbReference type="AlphaFoldDB" id="A0ABD1NVZ8"/>
<protein>
    <submittedName>
        <fullName evidence="4">Oxidoreductase</fullName>
    </submittedName>
</protein>
<dbReference type="Pfam" id="PF08240">
    <property type="entry name" value="ADH_N"/>
    <property type="match status" value="1"/>
</dbReference>
<reference evidence="5" key="1">
    <citation type="submission" date="2024-07" db="EMBL/GenBank/DDBJ databases">
        <title>Two chromosome-level genome assemblies of Korean endemic species Abeliophyllum distichum and Forsythia ovata (Oleaceae).</title>
        <authorList>
            <person name="Jang H."/>
        </authorList>
    </citation>
    <scope>NUCLEOTIDE SEQUENCE [LARGE SCALE GENOMIC DNA]</scope>
</reference>
<dbReference type="InterPro" id="IPR011032">
    <property type="entry name" value="GroES-like_sf"/>
</dbReference>
<dbReference type="InterPro" id="IPR013154">
    <property type="entry name" value="ADH-like_N"/>
</dbReference>
<keyword evidence="1" id="KW-0521">NADP</keyword>
<evidence type="ECO:0000313" key="4">
    <source>
        <dbReference type="EMBL" id="KAL2455792.1"/>
    </source>
</evidence>
<keyword evidence="2" id="KW-0560">Oxidoreductase</keyword>
<dbReference type="Gene3D" id="3.40.50.720">
    <property type="entry name" value="NAD(P)-binding Rossmann-like Domain"/>
    <property type="match status" value="1"/>
</dbReference>